<evidence type="ECO:0000256" key="1">
    <source>
        <dbReference type="ARBA" id="ARBA00004123"/>
    </source>
</evidence>
<comment type="subcellular location">
    <subcellularLocation>
        <location evidence="1">Nucleus</location>
    </subcellularLocation>
</comment>
<protein>
    <recommendedName>
        <fullName evidence="3">ELYS-like domain-containing protein</fullName>
    </recommendedName>
</protein>
<dbReference type="EMBL" id="CDQK01000006">
    <property type="protein sequence ID" value="CEP24745.1"/>
    <property type="molecule type" value="Genomic_DNA"/>
</dbReference>
<evidence type="ECO:0000256" key="2">
    <source>
        <dbReference type="ARBA" id="ARBA00023242"/>
    </source>
</evidence>
<keyword evidence="2" id="KW-0539">Nucleus</keyword>
<dbReference type="AlphaFoldDB" id="A0A0H5C8R9"/>
<dbReference type="GO" id="GO:0005634">
    <property type="term" value="C:nucleus"/>
    <property type="evidence" value="ECO:0007669"/>
    <property type="project" value="UniProtKB-SubCell"/>
</dbReference>
<dbReference type="Proteomes" id="UP000038830">
    <property type="component" value="Unassembled WGS sequence"/>
</dbReference>
<organism evidence="4 5">
    <name type="scientific">Cyberlindnera jadinii (strain ATCC 18201 / CBS 1600 / BCRC 20928 / JCM 3617 / NBRC 0987 / NRRL Y-1542)</name>
    <name type="common">Torula yeast</name>
    <name type="synonym">Candida utilis</name>
    <dbReference type="NCBI Taxonomy" id="983966"/>
    <lineage>
        <taxon>Eukaryota</taxon>
        <taxon>Fungi</taxon>
        <taxon>Dikarya</taxon>
        <taxon>Ascomycota</taxon>
        <taxon>Saccharomycotina</taxon>
        <taxon>Saccharomycetes</taxon>
        <taxon>Phaffomycetales</taxon>
        <taxon>Phaffomycetaceae</taxon>
        <taxon>Cyberlindnera</taxon>
    </lineage>
</organism>
<evidence type="ECO:0000259" key="3">
    <source>
        <dbReference type="Pfam" id="PF13934"/>
    </source>
</evidence>
<accession>A0A0H5C8R9</accession>
<name>A0A0H5C8R9_CYBJN</name>
<evidence type="ECO:0000313" key="4">
    <source>
        <dbReference type="EMBL" id="CEP24745.1"/>
    </source>
</evidence>
<gene>
    <name evidence="4" type="ORF">BN1211_5648</name>
</gene>
<dbReference type="InterPro" id="IPR025151">
    <property type="entry name" value="ELYS_dom"/>
</dbReference>
<reference evidence="5" key="1">
    <citation type="journal article" date="2015" name="J. Biotechnol.">
        <title>The structure of the Cyberlindnera jadinii genome and its relation to Candida utilis analyzed by the occurrence of single nucleotide polymorphisms.</title>
        <authorList>
            <person name="Rupp O."/>
            <person name="Brinkrolf K."/>
            <person name="Buerth C."/>
            <person name="Kunigo M."/>
            <person name="Schneider J."/>
            <person name="Jaenicke S."/>
            <person name="Goesmann A."/>
            <person name="Puehler A."/>
            <person name="Jaeger K.-E."/>
            <person name="Ernst J.F."/>
        </authorList>
    </citation>
    <scope>NUCLEOTIDE SEQUENCE [LARGE SCALE GENOMIC DNA]</scope>
    <source>
        <strain evidence="5">ATCC 18201 / CBS 1600 / BCRC 20928 / JCM 3617 / NBRC 0987 / NRRL Y-1542</strain>
    </source>
</reference>
<evidence type="ECO:0000313" key="5">
    <source>
        <dbReference type="Proteomes" id="UP000038830"/>
    </source>
</evidence>
<feature type="domain" description="ELYS-like" evidence="3">
    <location>
        <begin position="71"/>
        <end position="186"/>
    </location>
</feature>
<proteinExistence type="predicted"/>
<sequence>MTSSVSHLFPKALFPYSKEIKDIATSARPNVLIDNENQSLYSILKLIRTELIGKKLHDGQDHLLMLDLFVNEFMGFDDIRVRDYYPPVNASRLDEFVKVLNEHANAQSLGLDCVLYYILKDFDSGIAESYIGSVDDITLRIPRCLYHFINSLYYLDRFDILRCTRHLNCIDNFTDIPSSMIKRLIQMSSIVPYHSQSSPDWSSDTGLKNYINVHTSKPSARSVISMVRSLKLNVWLSDADTVLMYIDCLTDLNPGISVRALEELRGNNTNVSWRALLKLLIIKILIKSIKQQRLLKTMLNESKISHLQFDQLFKGIAMFALVDTKINDDILEALYNMTSVGDEDEELSTLQEQSPAFFAKYIDPYTRDIVHCANNLITWKLQSVA</sequence>
<dbReference type="Pfam" id="PF13934">
    <property type="entry name" value="ELYS"/>
    <property type="match status" value="1"/>
</dbReference>